<organism evidence="10 11">
    <name type="scientific">Mycolicibacterium arenosum</name>
    <dbReference type="NCBI Taxonomy" id="2952157"/>
    <lineage>
        <taxon>Bacteria</taxon>
        <taxon>Bacillati</taxon>
        <taxon>Actinomycetota</taxon>
        <taxon>Actinomycetes</taxon>
        <taxon>Mycobacteriales</taxon>
        <taxon>Mycobacteriaceae</taxon>
        <taxon>Mycolicibacterium</taxon>
    </lineage>
</organism>
<evidence type="ECO:0000256" key="4">
    <source>
        <dbReference type="ARBA" id="ARBA00023125"/>
    </source>
</evidence>
<sequence>MNEEQEEAQVLSLLGTGSTEFLFSDDLHRRLSSAFAGRAASDVDKGVLVRQLLRRWSLRDGRDVPIEVDGVISHALRRVSDRVGLRERSDGMWIADSWRPDWLALDGVPDIAALAGTSDGERFHSAPLSADPFFVSSTGFDTYRTPGQRAACRAVMSAPEASTLIAMLPTGSGKTEIALCLADKSKRGLTAIVVPTVALAYDFERRFREHFVRRNPKLNPAKLPIAWTAGTSDAVRDELKLAISNGQQPLLVTSPESMTRALRQTLLDAASIGRLKGFVIDEAHLVTQWGRSFRPEFRTLADFRRELLNAAETSGHPRPVTLLLSATLGEAEISDLVTYFGKPGPCSPIVANALRSEPEIWVAHALDTTERDARVRDTIDHCARPAILYVTSPTKAEEWLNDLRGSGYSRIAMVTGNSTATERAEVLEGIRASSDEGASIDLVVATSAFGLGIDYQHIRTVVHSCLPETVDRWYQEMGRGGRDGDVCGAFLVTAAGDEKEAASLGVTVLTPEVAEKRWRDLWGHRTTVNERIFIDLEGSRGVGRGDYNRRWNAQLIQGLVELGELKRDQFVVDDLRELLRDDAVEMSDWTSIIRHGAGLGMDIFWNDVWAPWQQEETKRSRNSLNRMRAVSCMDLGACTGIAEAYAPTSELLDQWGTRLEHMEPVGRCGRCPDCRRLRIPMNEDPAPDPAQVWAVAAQEDLDLEAFVTAARGENGLAILTYRQENERLVLRIAEGLVRLGVRHLGGLINACPKAPPGEVLFTDTLPLTPNSVTPLSTLSYFSPKQQVSRFWNARRQRARLNLAGFAVFDVLLVPAGVNVGLKEVGRDIPAMPFETAAELLQGSWS</sequence>
<dbReference type="GO" id="GO:0004386">
    <property type="term" value="F:helicase activity"/>
    <property type="evidence" value="ECO:0007669"/>
    <property type="project" value="UniProtKB-KW"/>
</dbReference>
<gene>
    <name evidence="10" type="ORF">NM203_17880</name>
</gene>
<evidence type="ECO:0000256" key="6">
    <source>
        <dbReference type="ARBA" id="ARBA00034617"/>
    </source>
</evidence>
<dbReference type="EMBL" id="JANDBD010000007">
    <property type="protein sequence ID" value="MCP9274061.1"/>
    <property type="molecule type" value="Genomic_DNA"/>
</dbReference>
<name>A0ABT1M4G6_9MYCO</name>
<reference evidence="10 11" key="1">
    <citation type="submission" date="2022-06" db="EMBL/GenBank/DDBJ databases">
        <title>Mycolicibacterium sp. CAU 1645 isolated from seawater.</title>
        <authorList>
            <person name="Kim W."/>
        </authorList>
    </citation>
    <scope>NUCLEOTIDE SEQUENCE [LARGE SCALE GENOMIC DNA]</scope>
    <source>
        <strain evidence="10 11">CAU 1645</strain>
    </source>
</reference>
<evidence type="ECO:0000259" key="9">
    <source>
        <dbReference type="PROSITE" id="PS51194"/>
    </source>
</evidence>
<evidence type="ECO:0000256" key="3">
    <source>
        <dbReference type="ARBA" id="ARBA00022840"/>
    </source>
</evidence>
<protein>
    <recommendedName>
        <fullName evidence="7">DNA 3'-5' helicase</fullName>
        <ecNumber evidence="7">5.6.2.4</ecNumber>
    </recommendedName>
</protein>
<dbReference type="InterPro" id="IPR014001">
    <property type="entry name" value="Helicase_ATP-bd"/>
</dbReference>
<dbReference type="SUPFAM" id="SSF52540">
    <property type="entry name" value="P-loop containing nucleoside triphosphate hydrolases"/>
    <property type="match status" value="1"/>
</dbReference>
<dbReference type="Proteomes" id="UP001651690">
    <property type="component" value="Unassembled WGS sequence"/>
</dbReference>
<dbReference type="InterPro" id="IPR011545">
    <property type="entry name" value="DEAD/DEAH_box_helicase_dom"/>
</dbReference>
<feature type="domain" description="Helicase C-terminal" evidence="9">
    <location>
        <begin position="374"/>
        <end position="534"/>
    </location>
</feature>
<evidence type="ECO:0000256" key="1">
    <source>
        <dbReference type="ARBA" id="ARBA00005446"/>
    </source>
</evidence>
<comment type="caution">
    <text evidence="10">The sequence shown here is derived from an EMBL/GenBank/DDBJ whole genome shotgun (WGS) entry which is preliminary data.</text>
</comment>
<dbReference type="EC" id="5.6.2.4" evidence="7"/>
<dbReference type="Pfam" id="PF00270">
    <property type="entry name" value="DEAD"/>
    <property type="match status" value="1"/>
</dbReference>
<dbReference type="InterPro" id="IPR027417">
    <property type="entry name" value="P-loop_NTPase"/>
</dbReference>
<dbReference type="Gene3D" id="3.40.50.300">
    <property type="entry name" value="P-loop containing nucleotide triphosphate hydrolases"/>
    <property type="match status" value="2"/>
</dbReference>
<keyword evidence="4" id="KW-0238">DNA-binding</keyword>
<keyword evidence="5" id="KW-0413">Isomerase</keyword>
<keyword evidence="3" id="KW-0067">ATP-binding</keyword>
<proteinExistence type="inferred from homology"/>
<dbReference type="PROSITE" id="PS51192">
    <property type="entry name" value="HELICASE_ATP_BIND_1"/>
    <property type="match status" value="1"/>
</dbReference>
<dbReference type="PANTHER" id="PTHR13710:SF105">
    <property type="entry name" value="ATP-DEPENDENT DNA HELICASE Q1"/>
    <property type="match status" value="1"/>
</dbReference>
<dbReference type="RefSeq" id="WP_255061407.1">
    <property type="nucleotide sequence ID" value="NZ_JANDBD010000007.1"/>
</dbReference>
<dbReference type="Pfam" id="PF00271">
    <property type="entry name" value="Helicase_C"/>
    <property type="match status" value="1"/>
</dbReference>
<accession>A0ABT1M4G6</accession>
<evidence type="ECO:0000313" key="10">
    <source>
        <dbReference type="EMBL" id="MCP9274061.1"/>
    </source>
</evidence>
<dbReference type="SMART" id="SM00490">
    <property type="entry name" value="HELICc"/>
    <property type="match status" value="1"/>
</dbReference>
<evidence type="ECO:0000256" key="7">
    <source>
        <dbReference type="ARBA" id="ARBA00034808"/>
    </source>
</evidence>
<feature type="domain" description="Helicase ATP-binding" evidence="8">
    <location>
        <begin position="155"/>
        <end position="346"/>
    </location>
</feature>
<evidence type="ECO:0000259" key="8">
    <source>
        <dbReference type="PROSITE" id="PS51192"/>
    </source>
</evidence>
<comment type="catalytic activity">
    <reaction evidence="6">
        <text>Couples ATP hydrolysis with the unwinding of duplex DNA by translocating in the 3'-5' direction.</text>
        <dbReference type="EC" id="5.6.2.4"/>
    </reaction>
</comment>
<keyword evidence="10" id="KW-0347">Helicase</keyword>
<keyword evidence="11" id="KW-1185">Reference proteome</keyword>
<dbReference type="PANTHER" id="PTHR13710">
    <property type="entry name" value="DNA HELICASE RECQ FAMILY MEMBER"/>
    <property type="match status" value="1"/>
</dbReference>
<evidence type="ECO:0000256" key="5">
    <source>
        <dbReference type="ARBA" id="ARBA00023235"/>
    </source>
</evidence>
<keyword evidence="10" id="KW-0378">Hydrolase</keyword>
<dbReference type="PROSITE" id="PS51194">
    <property type="entry name" value="HELICASE_CTER"/>
    <property type="match status" value="1"/>
</dbReference>
<dbReference type="SMART" id="SM00487">
    <property type="entry name" value="DEXDc"/>
    <property type="match status" value="1"/>
</dbReference>
<evidence type="ECO:0000256" key="2">
    <source>
        <dbReference type="ARBA" id="ARBA00022741"/>
    </source>
</evidence>
<dbReference type="InterPro" id="IPR001650">
    <property type="entry name" value="Helicase_C-like"/>
</dbReference>
<comment type="similarity">
    <text evidence="1">Belongs to the helicase family. RecQ subfamily.</text>
</comment>
<evidence type="ECO:0000313" key="11">
    <source>
        <dbReference type="Proteomes" id="UP001651690"/>
    </source>
</evidence>
<keyword evidence="2" id="KW-0547">Nucleotide-binding</keyword>
<dbReference type="NCBIfam" id="NF041063">
    <property type="entry name" value="DpdF"/>
    <property type="match status" value="1"/>
</dbReference>